<dbReference type="EMBL" id="MLAK01001226">
    <property type="protein sequence ID" value="OHS95714.1"/>
    <property type="molecule type" value="Genomic_DNA"/>
</dbReference>
<evidence type="ECO:0000256" key="2">
    <source>
        <dbReference type="SAM" id="MobiDB-lite"/>
    </source>
</evidence>
<organism evidence="3 4">
    <name type="scientific">Tritrichomonas foetus</name>
    <dbReference type="NCBI Taxonomy" id="1144522"/>
    <lineage>
        <taxon>Eukaryota</taxon>
        <taxon>Metamonada</taxon>
        <taxon>Parabasalia</taxon>
        <taxon>Tritrichomonadida</taxon>
        <taxon>Tritrichomonadidae</taxon>
        <taxon>Tritrichomonas</taxon>
    </lineage>
</organism>
<feature type="compositionally biased region" description="Polar residues" evidence="2">
    <location>
        <begin position="166"/>
        <end position="179"/>
    </location>
</feature>
<evidence type="ECO:0000256" key="1">
    <source>
        <dbReference type="SAM" id="Coils"/>
    </source>
</evidence>
<feature type="coiled-coil region" evidence="1">
    <location>
        <begin position="408"/>
        <end position="463"/>
    </location>
</feature>
<feature type="region of interest" description="Disordered" evidence="2">
    <location>
        <begin position="166"/>
        <end position="191"/>
    </location>
</feature>
<keyword evidence="1" id="KW-0175">Coiled coil</keyword>
<dbReference type="VEuPathDB" id="TrichDB:TRFO_10356"/>
<evidence type="ECO:0000313" key="4">
    <source>
        <dbReference type="Proteomes" id="UP000179807"/>
    </source>
</evidence>
<protein>
    <submittedName>
        <fullName evidence="3">Uncharacterized protein</fullName>
    </submittedName>
</protein>
<dbReference type="Proteomes" id="UP000179807">
    <property type="component" value="Unassembled WGS sequence"/>
</dbReference>
<dbReference type="RefSeq" id="XP_068348851.1">
    <property type="nucleotide sequence ID" value="XM_068495410.1"/>
</dbReference>
<name>A0A1J4J951_9EUKA</name>
<feature type="coiled-coil region" evidence="1">
    <location>
        <begin position="303"/>
        <end position="358"/>
    </location>
</feature>
<dbReference type="AlphaFoldDB" id="A0A1J4J951"/>
<dbReference type="GeneID" id="94830114"/>
<sequence length="475" mass="54238">MSVQTKQYWVNGPPPGIYEGLIDSGLISKSQINMVPQRSLSPNDTSQKHPQKPSQSGFSHTQTPKLNVSNPNISINRQRLNKTSKPINPIPFAQYRPKSATPGRLIHQIKHESFLGPAPKFEPLLESPDEINPSQLNSNDFNKPNNINDLINNINSNNKKYSVRSSFDGRNTNSSLMNDNNEENLEKSSATSCDSNTKKNIITRAFIDDYSNAQRTFAGRKEAKALLQDLDAMVAAYKEESITSGHSDPIEQFHTTSKLLSSYFLIWNKLIVQLRSHNEDHAVVCQRIKQYVQSVIQGLPQLNERYEKHMNGLKEQLEKQQVEINKNNHIKEEMTSQLNKLTSENEKISVQIQIAKSNEINTKEEHNNFLYQIETQRVQIDELSFKIGKLEESKTSLINDIKQRDSIIENCQKQIANNEETIKKFEEEGAGYRPLFTKAKEEVVQLKETIEKLKEDIQKLRSKDNLVNVATEPIL</sequence>
<evidence type="ECO:0000313" key="3">
    <source>
        <dbReference type="EMBL" id="OHS95714.1"/>
    </source>
</evidence>
<feature type="region of interest" description="Disordered" evidence="2">
    <location>
        <begin position="37"/>
        <end position="71"/>
    </location>
</feature>
<keyword evidence="4" id="KW-1185">Reference proteome</keyword>
<reference evidence="3" key="1">
    <citation type="submission" date="2016-10" db="EMBL/GenBank/DDBJ databases">
        <authorList>
            <person name="Benchimol M."/>
            <person name="Almeida L.G."/>
            <person name="Vasconcelos A.T."/>
            <person name="Perreira-Neves A."/>
            <person name="Rosa I.A."/>
            <person name="Tasca T."/>
            <person name="Bogo M.R."/>
            <person name="de Souza W."/>
        </authorList>
    </citation>
    <scope>NUCLEOTIDE SEQUENCE [LARGE SCALE GENOMIC DNA]</scope>
    <source>
        <strain evidence="3">K</strain>
    </source>
</reference>
<accession>A0A1J4J951</accession>
<feature type="compositionally biased region" description="Polar residues" evidence="2">
    <location>
        <begin position="52"/>
        <end position="71"/>
    </location>
</feature>
<gene>
    <name evidence="3" type="ORF">TRFO_10356</name>
</gene>
<proteinExistence type="predicted"/>
<comment type="caution">
    <text evidence="3">The sequence shown here is derived from an EMBL/GenBank/DDBJ whole genome shotgun (WGS) entry which is preliminary data.</text>
</comment>